<evidence type="ECO:0000313" key="3">
    <source>
        <dbReference type="Proteomes" id="UP000076078"/>
    </source>
</evidence>
<accession>A0A151Z3I0</accession>
<keyword evidence="1" id="KW-0472">Membrane</keyword>
<dbReference type="InParanoid" id="A0A151Z3I0"/>
<sequence>MDSITSYQSNYSQGYHSPNRPFWLNKNESSELTAPLIDLEKNDKNQYHHNDIPKKEKPKRSMIVRFFMLLCLVISFAFAIIGVYHFQFVKQKTVDIISILWWSASFIILLGLMISVCARKCKC</sequence>
<dbReference type="OrthoDB" id="10536162at2759"/>
<gene>
    <name evidence="2" type="ORF">DLAC_11072</name>
</gene>
<organism evidence="2 3">
    <name type="scientific">Tieghemostelium lacteum</name>
    <name type="common">Slime mold</name>
    <name type="synonym">Dictyostelium lacteum</name>
    <dbReference type="NCBI Taxonomy" id="361077"/>
    <lineage>
        <taxon>Eukaryota</taxon>
        <taxon>Amoebozoa</taxon>
        <taxon>Evosea</taxon>
        <taxon>Eumycetozoa</taxon>
        <taxon>Dictyostelia</taxon>
        <taxon>Dictyosteliales</taxon>
        <taxon>Raperosteliaceae</taxon>
        <taxon>Tieghemostelium</taxon>
    </lineage>
</organism>
<evidence type="ECO:0000256" key="1">
    <source>
        <dbReference type="SAM" id="Phobius"/>
    </source>
</evidence>
<evidence type="ECO:0008006" key="4">
    <source>
        <dbReference type="Google" id="ProtNLM"/>
    </source>
</evidence>
<reference evidence="2 3" key="1">
    <citation type="submission" date="2015-12" db="EMBL/GenBank/DDBJ databases">
        <title>Dictyostelia acquired genes for synthesis and detection of signals that induce cell-type specialization by lateral gene transfer from prokaryotes.</title>
        <authorList>
            <person name="Gloeckner G."/>
            <person name="Schaap P."/>
        </authorList>
    </citation>
    <scope>NUCLEOTIDE SEQUENCE [LARGE SCALE GENOMIC DNA]</scope>
    <source>
        <strain evidence="2 3">TK</strain>
    </source>
</reference>
<feature type="transmembrane region" description="Helical" evidence="1">
    <location>
        <begin position="63"/>
        <end position="87"/>
    </location>
</feature>
<keyword evidence="1" id="KW-0812">Transmembrane</keyword>
<dbReference type="AlphaFoldDB" id="A0A151Z3I0"/>
<keyword evidence="3" id="KW-1185">Reference proteome</keyword>
<dbReference type="FunCoup" id="A0A151Z3I0">
    <property type="interactions" value="425"/>
</dbReference>
<proteinExistence type="predicted"/>
<dbReference type="Proteomes" id="UP000076078">
    <property type="component" value="Unassembled WGS sequence"/>
</dbReference>
<comment type="caution">
    <text evidence="2">The sequence shown here is derived from an EMBL/GenBank/DDBJ whole genome shotgun (WGS) entry which is preliminary data.</text>
</comment>
<dbReference type="EMBL" id="LODT01000051">
    <property type="protein sequence ID" value="KYQ88374.1"/>
    <property type="molecule type" value="Genomic_DNA"/>
</dbReference>
<evidence type="ECO:0000313" key="2">
    <source>
        <dbReference type="EMBL" id="KYQ88374.1"/>
    </source>
</evidence>
<feature type="transmembrane region" description="Helical" evidence="1">
    <location>
        <begin position="99"/>
        <end position="118"/>
    </location>
</feature>
<keyword evidence="1" id="KW-1133">Transmembrane helix</keyword>
<name>A0A151Z3I0_TIELA</name>
<protein>
    <recommendedName>
        <fullName evidence="4">Transmembrane protein</fullName>
    </recommendedName>
</protein>